<accession>A0A2P9ALJ6</accession>
<evidence type="ECO:0000313" key="1">
    <source>
        <dbReference type="EMBL" id="SJM32024.1"/>
    </source>
</evidence>
<name>A0A2P9ALJ6_9HYPH</name>
<evidence type="ECO:0000313" key="2">
    <source>
        <dbReference type="Proteomes" id="UP000245698"/>
    </source>
</evidence>
<proteinExistence type="predicted"/>
<protein>
    <submittedName>
        <fullName evidence="1">Uncharacterized protein</fullName>
    </submittedName>
</protein>
<organism evidence="1 2">
    <name type="scientific">Mesorhizobium delmotii</name>
    <dbReference type="NCBI Taxonomy" id="1631247"/>
    <lineage>
        <taxon>Bacteria</taxon>
        <taxon>Pseudomonadati</taxon>
        <taxon>Pseudomonadota</taxon>
        <taxon>Alphaproteobacteria</taxon>
        <taxon>Hyphomicrobiales</taxon>
        <taxon>Phyllobacteriaceae</taxon>
        <taxon>Mesorhizobium</taxon>
    </lineage>
</organism>
<dbReference type="Proteomes" id="UP000245698">
    <property type="component" value="Unassembled WGS sequence"/>
</dbReference>
<dbReference type="AlphaFoldDB" id="A0A2P9ALJ6"/>
<reference evidence="2" key="1">
    <citation type="submission" date="2016-12" db="EMBL/GenBank/DDBJ databases">
        <authorList>
            <person name="Brunel B."/>
        </authorList>
    </citation>
    <scope>NUCLEOTIDE SEQUENCE [LARGE SCALE GENOMIC DNA]</scope>
</reference>
<sequence length="85" mass="8856">MEIGRVSLEGPNISIELVLSALNAAVPPYGSVGHPELRAGTGQLGLLSIGPAASAGFTSLPEEGEGALLSRPVSADRRFHIRYYP</sequence>
<dbReference type="EMBL" id="FUIG01000029">
    <property type="protein sequence ID" value="SJM32024.1"/>
    <property type="molecule type" value="Genomic_DNA"/>
</dbReference>
<gene>
    <name evidence="1" type="ORF">BQ8482_220195</name>
</gene>
<keyword evidence="2" id="KW-1185">Reference proteome</keyword>